<accession>A0A9D5A3E4</accession>
<evidence type="ECO:0000313" key="4">
    <source>
        <dbReference type="Proteomes" id="UP001058974"/>
    </source>
</evidence>
<dbReference type="InterPro" id="IPR036249">
    <property type="entry name" value="Thioredoxin-like_sf"/>
</dbReference>
<dbReference type="GO" id="GO:0005794">
    <property type="term" value="C:Golgi apparatus"/>
    <property type="evidence" value="ECO:0007669"/>
    <property type="project" value="TreeGrafter"/>
</dbReference>
<name>A0A9D5A3E4_PEA</name>
<dbReference type="PANTHER" id="PTHR33638">
    <property type="entry name" value="SELENOPROTEIN H"/>
    <property type="match status" value="1"/>
</dbReference>
<evidence type="ECO:0000256" key="1">
    <source>
        <dbReference type="ARBA" id="ARBA00023284"/>
    </source>
</evidence>
<evidence type="ECO:0008006" key="5">
    <source>
        <dbReference type="Google" id="ProtNLM"/>
    </source>
</evidence>
<dbReference type="Gramene" id="Psat6g032200.1">
    <property type="protein sequence ID" value="Psat6g032200.1.cds"/>
    <property type="gene ID" value="Psat6g032200"/>
</dbReference>
<dbReference type="Gene3D" id="3.40.30.10">
    <property type="entry name" value="Glutaredoxin"/>
    <property type="match status" value="1"/>
</dbReference>
<dbReference type="EMBL" id="JAMSHJ010000006">
    <property type="protein sequence ID" value="KAI5393954.1"/>
    <property type="molecule type" value="Genomic_DNA"/>
</dbReference>
<evidence type="ECO:0000313" key="3">
    <source>
        <dbReference type="EMBL" id="KAI5393954.1"/>
    </source>
</evidence>
<dbReference type="InterPro" id="IPR052674">
    <property type="entry name" value="SelWTH-like"/>
</dbReference>
<proteinExistence type="predicted"/>
<sequence length="173" mass="18820">MAPKRKAEKAAEPAAKSGRVTRSATRLTRSGAKSSSVANFIELPNSTRKSPVKPKKAEVKGKGKGKVKEEGEGSGAVKEETAQTVVVIEHCTQCKSFKTRASQVKEALESSESDVVVKLNPDKPRRGCFEIRLEDGDKTFISLLDMKRPFKPMKDLDMGKVISDIIDDLSNAS</sequence>
<feature type="compositionally biased region" description="Basic and acidic residues" evidence="2">
    <location>
        <begin position="55"/>
        <end position="78"/>
    </location>
</feature>
<gene>
    <name evidence="3" type="ORF">KIW84_060881</name>
</gene>
<comment type="caution">
    <text evidence="3">The sequence shown here is derived from an EMBL/GenBank/DDBJ whole genome shotgun (WGS) entry which is preliminary data.</text>
</comment>
<dbReference type="Gramene" id="Psat06G0088100-T1">
    <property type="protein sequence ID" value="KAI5393954.1"/>
    <property type="gene ID" value="KIW84_060881"/>
</dbReference>
<protein>
    <recommendedName>
        <fullName evidence="5">Selenoprotein H</fullName>
    </recommendedName>
</protein>
<dbReference type="NCBIfam" id="TIGR02174">
    <property type="entry name" value="CXXU_selWTH"/>
    <property type="match status" value="1"/>
</dbReference>
<keyword evidence="4" id="KW-1185">Reference proteome</keyword>
<organism evidence="3 4">
    <name type="scientific">Pisum sativum</name>
    <name type="common">Garden pea</name>
    <name type="synonym">Lathyrus oleraceus</name>
    <dbReference type="NCBI Taxonomy" id="3888"/>
    <lineage>
        <taxon>Eukaryota</taxon>
        <taxon>Viridiplantae</taxon>
        <taxon>Streptophyta</taxon>
        <taxon>Embryophyta</taxon>
        <taxon>Tracheophyta</taxon>
        <taxon>Spermatophyta</taxon>
        <taxon>Magnoliopsida</taxon>
        <taxon>eudicotyledons</taxon>
        <taxon>Gunneridae</taxon>
        <taxon>Pentapetalae</taxon>
        <taxon>rosids</taxon>
        <taxon>fabids</taxon>
        <taxon>Fabales</taxon>
        <taxon>Fabaceae</taxon>
        <taxon>Papilionoideae</taxon>
        <taxon>50 kb inversion clade</taxon>
        <taxon>NPAAA clade</taxon>
        <taxon>Hologalegina</taxon>
        <taxon>IRL clade</taxon>
        <taxon>Fabeae</taxon>
        <taxon>Lathyrus</taxon>
    </lineage>
</organism>
<dbReference type="InterPro" id="IPR011893">
    <property type="entry name" value="Selenoprotein_Rdx-typ"/>
</dbReference>
<dbReference type="Proteomes" id="UP001058974">
    <property type="component" value="Chromosome 6"/>
</dbReference>
<reference evidence="3 4" key="1">
    <citation type="journal article" date="2022" name="Nat. Genet.">
        <title>Improved pea reference genome and pan-genome highlight genomic features and evolutionary characteristics.</title>
        <authorList>
            <person name="Yang T."/>
            <person name="Liu R."/>
            <person name="Luo Y."/>
            <person name="Hu S."/>
            <person name="Wang D."/>
            <person name="Wang C."/>
            <person name="Pandey M.K."/>
            <person name="Ge S."/>
            <person name="Xu Q."/>
            <person name="Li N."/>
            <person name="Li G."/>
            <person name="Huang Y."/>
            <person name="Saxena R.K."/>
            <person name="Ji Y."/>
            <person name="Li M."/>
            <person name="Yan X."/>
            <person name="He Y."/>
            <person name="Liu Y."/>
            <person name="Wang X."/>
            <person name="Xiang C."/>
            <person name="Varshney R.K."/>
            <person name="Ding H."/>
            <person name="Gao S."/>
            <person name="Zong X."/>
        </authorList>
    </citation>
    <scope>NUCLEOTIDE SEQUENCE [LARGE SCALE GENOMIC DNA]</scope>
    <source>
        <strain evidence="3 4">cv. Zhongwan 6</strain>
    </source>
</reference>
<feature type="region of interest" description="Disordered" evidence="2">
    <location>
        <begin position="1"/>
        <end position="78"/>
    </location>
</feature>
<dbReference type="SUPFAM" id="SSF52833">
    <property type="entry name" value="Thioredoxin-like"/>
    <property type="match status" value="1"/>
</dbReference>
<dbReference type="Pfam" id="PF10262">
    <property type="entry name" value="Rdx"/>
    <property type="match status" value="1"/>
</dbReference>
<keyword evidence="1" id="KW-0676">Redox-active center</keyword>
<dbReference type="PANTHER" id="PTHR33638:SF1">
    <property type="entry name" value="SELENOPROTEIN H"/>
    <property type="match status" value="1"/>
</dbReference>
<dbReference type="AlphaFoldDB" id="A0A9D5A3E4"/>
<dbReference type="OrthoDB" id="1933874at2759"/>
<evidence type="ECO:0000256" key="2">
    <source>
        <dbReference type="SAM" id="MobiDB-lite"/>
    </source>
</evidence>
<feature type="compositionally biased region" description="Polar residues" evidence="2">
    <location>
        <begin position="20"/>
        <end position="49"/>
    </location>
</feature>
<dbReference type="Gramene" id="PSAT_LOCUS25261_t1">
    <property type="protein sequence ID" value="CAL5206406.1"/>
    <property type="gene ID" value="PSAT_LOCUS25261"/>
</dbReference>